<sequence>MEILLKLFATVGLGTGMVFALLPGSFGLLNYRREHANTGRSRLATLTWWGLVLTHPLALYQLWLSDAYPYLWLLVPLPLHLLFFSLFGRNLSTR</sequence>
<dbReference type="Proteomes" id="UP000238327">
    <property type="component" value="Chromosome"/>
</dbReference>
<keyword evidence="1" id="KW-0812">Transmembrane</keyword>
<evidence type="ECO:0000313" key="2">
    <source>
        <dbReference type="EMBL" id="AVO54451.1"/>
    </source>
</evidence>
<dbReference type="EMBL" id="CP027657">
    <property type="protein sequence ID" value="AVO54451.1"/>
    <property type="molecule type" value="Genomic_DNA"/>
</dbReference>
<dbReference type="AlphaFoldDB" id="A0A2R3QRP5"/>
<accession>A0A2R3QRP5</accession>
<organism evidence="2 3">
    <name type="scientific">Ectopseudomonas mendocina</name>
    <name type="common">Pseudomonas mendocina</name>
    <dbReference type="NCBI Taxonomy" id="300"/>
    <lineage>
        <taxon>Bacteria</taxon>
        <taxon>Pseudomonadati</taxon>
        <taxon>Pseudomonadota</taxon>
        <taxon>Gammaproteobacteria</taxon>
        <taxon>Pseudomonadales</taxon>
        <taxon>Pseudomonadaceae</taxon>
        <taxon>Ectopseudomonas</taxon>
    </lineage>
</organism>
<dbReference type="OrthoDB" id="6295523at2"/>
<keyword evidence="1" id="KW-0472">Membrane</keyword>
<proteinExistence type="predicted"/>
<evidence type="ECO:0000256" key="1">
    <source>
        <dbReference type="SAM" id="Phobius"/>
    </source>
</evidence>
<keyword evidence="1" id="KW-1133">Transmembrane helix</keyword>
<protein>
    <submittedName>
        <fullName evidence="2">Uncharacterized protein</fullName>
    </submittedName>
</protein>
<reference evidence="2 3" key="1">
    <citation type="submission" date="2018-03" db="EMBL/GenBank/DDBJ databases">
        <title>Complete genome sequence and methylome analysis of Pseudomonas mendocina NEB 698.</title>
        <authorList>
            <person name="Morgan R.D."/>
        </authorList>
    </citation>
    <scope>NUCLEOTIDE SEQUENCE [LARGE SCALE GENOMIC DNA]</scope>
    <source>
        <strain evidence="2 3">NEB698</strain>
    </source>
</reference>
<feature type="transmembrane region" description="Helical" evidence="1">
    <location>
        <begin position="69"/>
        <end position="88"/>
    </location>
</feature>
<gene>
    <name evidence="2" type="ORF">C7A17_17330</name>
</gene>
<name>A0A2R3QRP5_ECTME</name>
<feature type="transmembrane region" description="Helical" evidence="1">
    <location>
        <begin position="43"/>
        <end position="63"/>
    </location>
</feature>
<feature type="transmembrane region" description="Helical" evidence="1">
    <location>
        <begin position="6"/>
        <end position="31"/>
    </location>
</feature>
<evidence type="ECO:0000313" key="3">
    <source>
        <dbReference type="Proteomes" id="UP000238327"/>
    </source>
</evidence>
<dbReference type="RefSeq" id="WP_106739183.1">
    <property type="nucleotide sequence ID" value="NZ_CP027657.1"/>
</dbReference>